<dbReference type="GO" id="GO:0005886">
    <property type="term" value="C:plasma membrane"/>
    <property type="evidence" value="ECO:0007669"/>
    <property type="project" value="UniProtKB-SubCell"/>
</dbReference>
<keyword evidence="3" id="KW-0813">Transport</keyword>
<evidence type="ECO:0000313" key="10">
    <source>
        <dbReference type="Proteomes" id="UP000478148"/>
    </source>
</evidence>
<dbReference type="GO" id="GO:0022857">
    <property type="term" value="F:transmembrane transporter activity"/>
    <property type="evidence" value="ECO:0007669"/>
    <property type="project" value="InterPro"/>
</dbReference>
<evidence type="ECO:0000256" key="8">
    <source>
        <dbReference type="SAM" id="Phobius"/>
    </source>
</evidence>
<evidence type="ECO:0000256" key="3">
    <source>
        <dbReference type="ARBA" id="ARBA00022448"/>
    </source>
</evidence>
<keyword evidence="10" id="KW-1185">Reference proteome</keyword>
<dbReference type="PANTHER" id="PTHR30472:SF67">
    <property type="entry name" value="PERMEASE OF ABC TRANSPORTER-RELATED"/>
    <property type="match status" value="1"/>
</dbReference>
<keyword evidence="7 8" id="KW-0472">Membrane</keyword>
<feature type="transmembrane region" description="Helical" evidence="8">
    <location>
        <begin position="33"/>
        <end position="55"/>
    </location>
</feature>
<dbReference type="RefSeq" id="WP_164447495.1">
    <property type="nucleotide sequence ID" value="NZ_SAIY01000004.1"/>
</dbReference>
<evidence type="ECO:0000256" key="6">
    <source>
        <dbReference type="ARBA" id="ARBA00022989"/>
    </source>
</evidence>
<keyword evidence="5 8" id="KW-0812">Transmembrane</keyword>
<reference evidence="9 10" key="1">
    <citation type="submission" date="2020-02" db="EMBL/GenBank/DDBJ databases">
        <title>Draft Genome Sequence of Verrucosispora sp. Strain CWR15, Isolated from Gulf of Mexico Sponge.</title>
        <authorList>
            <person name="Kennedy S.J."/>
            <person name="Cella E."/>
            <person name="Azarian T."/>
            <person name="Baker B.J."/>
            <person name="Shaw L.N."/>
        </authorList>
    </citation>
    <scope>NUCLEOTIDE SEQUENCE [LARGE SCALE GENOMIC DNA]</scope>
    <source>
        <strain evidence="9 10">CWR15</strain>
    </source>
</reference>
<evidence type="ECO:0000256" key="2">
    <source>
        <dbReference type="ARBA" id="ARBA00007935"/>
    </source>
</evidence>
<protein>
    <submittedName>
        <fullName evidence="9">Iron ABC transporter permease</fullName>
    </submittedName>
</protein>
<gene>
    <name evidence="9" type="ORF">ENC19_13210</name>
</gene>
<dbReference type="CDD" id="cd06550">
    <property type="entry name" value="TM_ABC_iron-siderophores_like"/>
    <property type="match status" value="1"/>
</dbReference>
<dbReference type="InterPro" id="IPR037294">
    <property type="entry name" value="ABC_BtuC-like"/>
</dbReference>
<dbReference type="FunFam" id="1.10.3470.10:FF:000001">
    <property type="entry name" value="Vitamin B12 ABC transporter permease BtuC"/>
    <property type="match status" value="1"/>
</dbReference>
<keyword evidence="4" id="KW-1003">Cell membrane</keyword>
<feature type="transmembrane region" description="Helical" evidence="8">
    <location>
        <begin position="157"/>
        <end position="178"/>
    </location>
</feature>
<feature type="transmembrane region" description="Helical" evidence="8">
    <location>
        <begin position="185"/>
        <end position="210"/>
    </location>
</feature>
<feature type="transmembrane region" description="Helical" evidence="8">
    <location>
        <begin position="126"/>
        <end position="151"/>
    </location>
</feature>
<evidence type="ECO:0000313" key="9">
    <source>
        <dbReference type="EMBL" id="NGM13550.1"/>
    </source>
</evidence>
<comment type="subcellular location">
    <subcellularLocation>
        <location evidence="1">Cell membrane</location>
        <topology evidence="1">Multi-pass membrane protein</topology>
    </subcellularLocation>
</comment>
<dbReference type="GO" id="GO:0033214">
    <property type="term" value="P:siderophore-iron import into cell"/>
    <property type="evidence" value="ECO:0007669"/>
    <property type="project" value="TreeGrafter"/>
</dbReference>
<comment type="similarity">
    <text evidence="2">Belongs to the binding-protein-dependent transport system permease family. FecCD subfamily.</text>
</comment>
<dbReference type="Gene3D" id="1.10.3470.10">
    <property type="entry name" value="ABC transporter involved in vitamin B12 uptake, BtuC"/>
    <property type="match status" value="1"/>
</dbReference>
<organism evidence="9 10">
    <name type="scientific">Verrucosispora sioxanthis</name>
    <dbReference type="NCBI Taxonomy" id="2499994"/>
    <lineage>
        <taxon>Bacteria</taxon>
        <taxon>Bacillati</taxon>
        <taxon>Actinomycetota</taxon>
        <taxon>Actinomycetes</taxon>
        <taxon>Micromonosporales</taxon>
        <taxon>Micromonosporaceae</taxon>
        <taxon>Micromonospora</taxon>
    </lineage>
</organism>
<name>A0A6M1L4W3_9ACTN</name>
<dbReference type="SUPFAM" id="SSF81345">
    <property type="entry name" value="ABC transporter involved in vitamin B12 uptake, BtuC"/>
    <property type="match status" value="1"/>
</dbReference>
<proteinExistence type="inferred from homology"/>
<evidence type="ECO:0000256" key="7">
    <source>
        <dbReference type="ARBA" id="ARBA00023136"/>
    </source>
</evidence>
<sequence>MTVTTSPNVPGLTDKAEPRGLSVRARLRRRPPFWLVLVLLAVGLVVTLTTAVTIGPVELPFLQVWQIVADRIHPGLGGEVTWTPVREQIVWDIRMPRVLLGAAVGAGLATVGATLQALVRNPLADPYVFGITSGASTGATALLALGIAAFGSTALSAAAFGGAVVAFVLVLVLAGAAGGLAPARLILAGLTVAYTMSALTSLMIFLAATAGQSSIAETVLFWLLGGLGGARWSHVLIPGLVTVLGTLLVTLRARSLNALLVGEETAATLGVNLGRFRLQMFTLTALMTGVMVAVSGGIGFVGLMVPHAVRLIVGSDNRRVLPVSMLLGAIFLVWADVVARTVVAPQELPIGIITALVGAPFFVAIMRSKRRLNVVGER</sequence>
<feature type="transmembrane region" description="Helical" evidence="8">
    <location>
        <begin position="320"/>
        <end position="342"/>
    </location>
</feature>
<keyword evidence="6 8" id="KW-1133">Transmembrane helix</keyword>
<feature type="transmembrane region" description="Helical" evidence="8">
    <location>
        <begin position="98"/>
        <end position="119"/>
    </location>
</feature>
<evidence type="ECO:0000256" key="5">
    <source>
        <dbReference type="ARBA" id="ARBA00022692"/>
    </source>
</evidence>
<dbReference type="Pfam" id="PF01032">
    <property type="entry name" value="FecCD"/>
    <property type="match status" value="1"/>
</dbReference>
<dbReference type="Proteomes" id="UP000478148">
    <property type="component" value="Unassembled WGS sequence"/>
</dbReference>
<evidence type="ECO:0000256" key="4">
    <source>
        <dbReference type="ARBA" id="ARBA00022475"/>
    </source>
</evidence>
<feature type="transmembrane region" description="Helical" evidence="8">
    <location>
        <begin position="348"/>
        <end position="366"/>
    </location>
</feature>
<accession>A0A6M1L4W3</accession>
<dbReference type="EMBL" id="SAIY01000004">
    <property type="protein sequence ID" value="NGM13550.1"/>
    <property type="molecule type" value="Genomic_DNA"/>
</dbReference>
<dbReference type="InterPro" id="IPR000522">
    <property type="entry name" value="ABC_transptr_permease_BtuC"/>
</dbReference>
<evidence type="ECO:0000256" key="1">
    <source>
        <dbReference type="ARBA" id="ARBA00004651"/>
    </source>
</evidence>
<comment type="caution">
    <text evidence="9">The sequence shown here is derived from an EMBL/GenBank/DDBJ whole genome shotgun (WGS) entry which is preliminary data.</text>
</comment>
<feature type="transmembrane region" description="Helical" evidence="8">
    <location>
        <begin position="230"/>
        <end position="249"/>
    </location>
</feature>
<dbReference type="PANTHER" id="PTHR30472">
    <property type="entry name" value="FERRIC ENTEROBACTIN TRANSPORT SYSTEM PERMEASE PROTEIN"/>
    <property type="match status" value="1"/>
</dbReference>
<dbReference type="AlphaFoldDB" id="A0A6M1L4W3"/>
<feature type="transmembrane region" description="Helical" evidence="8">
    <location>
        <begin position="280"/>
        <end position="308"/>
    </location>
</feature>